<comment type="function">
    <text evidence="1 8">Golgi membrane protein involved in vesicular trafficking.</text>
</comment>
<dbReference type="AlphaFoldDB" id="A0A1V2LCT4"/>
<dbReference type="STRING" id="36022.A0A1V2LCT4"/>
<evidence type="ECO:0000256" key="4">
    <source>
        <dbReference type="ARBA" id="ARBA00013603"/>
    </source>
</evidence>
<dbReference type="GO" id="GO:0009306">
    <property type="term" value="P:protein secretion"/>
    <property type="evidence" value="ECO:0007669"/>
    <property type="project" value="TreeGrafter"/>
</dbReference>
<evidence type="ECO:0000313" key="9">
    <source>
        <dbReference type="EMBL" id="ONH69564.1"/>
    </source>
</evidence>
<feature type="transmembrane region" description="Helical" evidence="8">
    <location>
        <begin position="69"/>
        <end position="91"/>
    </location>
</feature>
<dbReference type="OMA" id="CTILEFI"/>
<name>A0A1V2LCT4_CYBFA</name>
<evidence type="ECO:0000256" key="6">
    <source>
        <dbReference type="ARBA" id="ARBA00022989"/>
    </source>
</evidence>
<evidence type="ECO:0000256" key="5">
    <source>
        <dbReference type="ARBA" id="ARBA00022692"/>
    </source>
</evidence>
<dbReference type="PANTHER" id="PTHR13019">
    <property type="entry name" value="GOLGI APPARATUS MEMBRANE PROTEIN TVP23"/>
    <property type="match status" value="1"/>
</dbReference>
<dbReference type="GO" id="GO:0016192">
    <property type="term" value="P:vesicle-mediated transport"/>
    <property type="evidence" value="ECO:0007669"/>
    <property type="project" value="TreeGrafter"/>
</dbReference>
<dbReference type="InterPro" id="IPR008564">
    <property type="entry name" value="TVP23-like"/>
</dbReference>
<keyword evidence="7 8" id="KW-0472">Membrane</keyword>
<dbReference type="EMBL" id="MPUK01000001">
    <property type="protein sequence ID" value="ONH69564.1"/>
    <property type="molecule type" value="Genomic_DNA"/>
</dbReference>
<keyword evidence="6 8" id="KW-1133">Transmembrane helix</keyword>
<reference evidence="10" key="1">
    <citation type="journal article" date="2017" name="Genome Announc.">
        <title>Genome sequences of Cyberlindnera fabianii 65, Pichia kudriavzevii 129, and Saccharomyces cerevisiae 131 isolated from fermented masau fruits in Zimbabwe.</title>
        <authorList>
            <person name="van Rijswijck I.M.H."/>
            <person name="Derks M.F.L."/>
            <person name="Abee T."/>
            <person name="de Ridder D."/>
            <person name="Smid E.J."/>
        </authorList>
    </citation>
    <scope>NUCLEOTIDE SEQUENCE [LARGE SCALE GENOMIC DNA]</scope>
    <source>
        <strain evidence="10">65</strain>
    </source>
</reference>
<keyword evidence="8" id="KW-0333">Golgi apparatus</keyword>
<protein>
    <recommendedName>
        <fullName evidence="4 8">Golgi apparatus membrane protein TVP23</fullName>
    </recommendedName>
</protein>
<comment type="similarity">
    <text evidence="3 8">Belongs to the TVP23 family.</text>
</comment>
<dbReference type="GO" id="GO:0000139">
    <property type="term" value="C:Golgi membrane"/>
    <property type="evidence" value="ECO:0007669"/>
    <property type="project" value="UniProtKB-SubCell"/>
</dbReference>
<organism evidence="9 10">
    <name type="scientific">Cyberlindnera fabianii</name>
    <name type="common">Yeast</name>
    <name type="synonym">Hansenula fabianii</name>
    <dbReference type="NCBI Taxonomy" id="36022"/>
    <lineage>
        <taxon>Eukaryota</taxon>
        <taxon>Fungi</taxon>
        <taxon>Dikarya</taxon>
        <taxon>Ascomycota</taxon>
        <taxon>Saccharomycotina</taxon>
        <taxon>Saccharomycetes</taxon>
        <taxon>Phaffomycetales</taxon>
        <taxon>Phaffomycetaceae</taxon>
        <taxon>Cyberlindnera</taxon>
    </lineage>
</organism>
<proteinExistence type="inferred from homology"/>
<keyword evidence="10" id="KW-1185">Reference proteome</keyword>
<sequence length="218" mass="24294">MSETTAISGPPPEGRTLFQRLSESSHPVALIFFLGLRFGMSSLPMPLEYNLDTNQDNQAPSSHTYLDCFSPITCTILEFITVILLLAADFWNVKNISGRLLVGLRWWNETDDNGESIWVFETANPDRVINPIDSKVFWIMLYSTPALWIALGILAFLKFQFLSLILVFIAIALTMTNTLAFTRCDKFGKANDLASNVFGTVSGGMLSRFTPSFFGGRS</sequence>
<dbReference type="VEuPathDB" id="FungiDB:BON22_0208"/>
<evidence type="ECO:0000256" key="8">
    <source>
        <dbReference type="RuleBase" id="RU361206"/>
    </source>
</evidence>
<feature type="transmembrane region" description="Helical" evidence="8">
    <location>
        <begin position="161"/>
        <end position="181"/>
    </location>
</feature>
<evidence type="ECO:0000256" key="7">
    <source>
        <dbReference type="ARBA" id="ARBA00023136"/>
    </source>
</evidence>
<comment type="caution">
    <text evidence="9">The sequence shown here is derived from an EMBL/GenBank/DDBJ whole genome shotgun (WGS) entry which is preliminary data.</text>
</comment>
<feature type="transmembrane region" description="Helical" evidence="8">
    <location>
        <begin position="136"/>
        <end position="155"/>
    </location>
</feature>
<dbReference type="Pfam" id="PF05832">
    <property type="entry name" value="DUF846"/>
    <property type="match status" value="1"/>
</dbReference>
<dbReference type="Proteomes" id="UP000189513">
    <property type="component" value="Unassembled WGS sequence"/>
</dbReference>
<evidence type="ECO:0000256" key="3">
    <source>
        <dbReference type="ARBA" id="ARBA00005467"/>
    </source>
</evidence>
<keyword evidence="5 8" id="KW-0812">Transmembrane</keyword>
<evidence type="ECO:0000256" key="1">
    <source>
        <dbReference type="ARBA" id="ARBA00003246"/>
    </source>
</evidence>
<gene>
    <name evidence="9" type="ORF">BON22_0208</name>
</gene>
<dbReference type="PANTHER" id="PTHR13019:SF7">
    <property type="entry name" value="GOLGI APPARATUS MEMBRANE PROTEIN TVP23"/>
    <property type="match status" value="1"/>
</dbReference>
<comment type="subcellular location">
    <subcellularLocation>
        <location evidence="2 8">Golgi apparatus membrane</location>
        <topology evidence="2 8">Multi-pass membrane protein</topology>
    </subcellularLocation>
</comment>
<evidence type="ECO:0000256" key="2">
    <source>
        <dbReference type="ARBA" id="ARBA00004653"/>
    </source>
</evidence>
<accession>A0A1V2LCT4</accession>
<evidence type="ECO:0000313" key="10">
    <source>
        <dbReference type="Proteomes" id="UP000189513"/>
    </source>
</evidence>